<accession>A0AAJ7WDS1</accession>
<dbReference type="Proteomes" id="UP000694925">
    <property type="component" value="Unplaced"/>
</dbReference>
<proteinExistence type="predicted"/>
<sequence length="113" mass="13080">MEFSINRLNISERFDVGQSYVMHYNDGDVITSNITALVNYMYAHVKDMDSTKVCKNKFDPRSYLYTNMVWAKSYRIGCGSLLYRTDLLKLTLYCLYGPKGNIPGKPVYQTLHT</sequence>
<dbReference type="KEGG" id="ccal:108628705"/>
<keyword evidence="3" id="KW-1185">Reference proteome</keyword>
<dbReference type="AlphaFoldDB" id="A0AAJ7WDS1"/>
<dbReference type="GeneID" id="108628705"/>
<name>A0AAJ7WDS1_9HYME</name>
<dbReference type="SUPFAM" id="SSF55797">
    <property type="entry name" value="PR-1-like"/>
    <property type="match status" value="1"/>
</dbReference>
<gene>
    <name evidence="4" type="primary">LOC108628705</name>
</gene>
<evidence type="ECO:0000313" key="4">
    <source>
        <dbReference type="RefSeq" id="XP_026672562.1"/>
    </source>
</evidence>
<dbReference type="Gene3D" id="3.40.33.10">
    <property type="entry name" value="CAP"/>
    <property type="match status" value="1"/>
</dbReference>
<keyword evidence="2" id="KW-0964">Secreted</keyword>
<dbReference type="CDD" id="cd05380">
    <property type="entry name" value="CAP_euk"/>
    <property type="match status" value="1"/>
</dbReference>
<reference evidence="4" key="1">
    <citation type="submission" date="2025-08" db="UniProtKB">
        <authorList>
            <consortium name="RefSeq"/>
        </authorList>
    </citation>
    <scope>IDENTIFICATION</scope>
    <source>
        <tissue evidence="4">Whole body</tissue>
    </source>
</reference>
<evidence type="ECO:0000313" key="3">
    <source>
        <dbReference type="Proteomes" id="UP000694925"/>
    </source>
</evidence>
<comment type="subcellular location">
    <subcellularLocation>
        <location evidence="1">Secreted</location>
    </subcellularLocation>
</comment>
<evidence type="ECO:0000256" key="2">
    <source>
        <dbReference type="ARBA" id="ARBA00022525"/>
    </source>
</evidence>
<dbReference type="InterPro" id="IPR035940">
    <property type="entry name" value="CAP_sf"/>
</dbReference>
<organism evidence="3 4">
    <name type="scientific">Ceratina calcarata</name>
    <dbReference type="NCBI Taxonomy" id="156304"/>
    <lineage>
        <taxon>Eukaryota</taxon>
        <taxon>Metazoa</taxon>
        <taxon>Ecdysozoa</taxon>
        <taxon>Arthropoda</taxon>
        <taxon>Hexapoda</taxon>
        <taxon>Insecta</taxon>
        <taxon>Pterygota</taxon>
        <taxon>Neoptera</taxon>
        <taxon>Endopterygota</taxon>
        <taxon>Hymenoptera</taxon>
        <taxon>Apocrita</taxon>
        <taxon>Aculeata</taxon>
        <taxon>Apoidea</taxon>
        <taxon>Anthophila</taxon>
        <taxon>Apidae</taxon>
        <taxon>Ceratina</taxon>
        <taxon>Zadontomerus</taxon>
    </lineage>
</organism>
<evidence type="ECO:0000256" key="1">
    <source>
        <dbReference type="ARBA" id="ARBA00004613"/>
    </source>
</evidence>
<protein>
    <submittedName>
        <fullName evidence="4">Venom allergen 5-like</fullName>
    </submittedName>
</protein>
<dbReference type="RefSeq" id="XP_026672562.1">
    <property type="nucleotide sequence ID" value="XM_026816761.1"/>
</dbReference>